<dbReference type="PANTHER" id="PTHR14136">
    <property type="entry name" value="BTB_POZ DOMAIN-CONTAINING PROTEIN KCTD9"/>
    <property type="match status" value="1"/>
</dbReference>
<evidence type="ECO:0000313" key="2">
    <source>
        <dbReference type="Proteomes" id="UP000033607"/>
    </source>
</evidence>
<sequence>MAQELVKIYSLVKKYKEGERNFTGINLNEANLSRINLSQANLSDASLCVTNLSAADLTGSNLSRANLNVARLSQANLSHANLTRATLNVANLVRADLSDATLVEALAIRSELIRARLNNANLTKANLNGADLREARVEQTNFSQANLSGANLRGVSGVSANLQKADLRRANLVKANLPKANLSHAEMRQANLTYADLRQANLTGANLRWADLRGANLTGANLNGANLSGANLSGANLHRVSLAKASLVHVDLTQTNLIKADWMGADISGATLTGAKLYEVPRFNLKAEDITCEWVDLSPNGDHTLVYHFTPETLKKFFNQVLPTVQVIVDAPLDIEANLRLAQTYHCIAQEYSILKHPPSIDTDIRRTVITFRIDHEEYLFSMGCLAIFPFDDANKTQKNIVNLVRNLQDFSEKNPNQLRVLAAMGEVISKAHDLKQVVRSVRSEQIPQFFHRPTQTILTNSSQKQLIVYTHSDFGKRFKPSVADREMENHHSKQLEPLLLDVEQVIDFIDSFDYLS</sequence>
<proteinExistence type="predicted"/>
<dbReference type="SUPFAM" id="SSF141571">
    <property type="entry name" value="Pentapeptide repeat-like"/>
    <property type="match status" value="2"/>
</dbReference>
<comment type="caution">
    <text evidence="1">The sequence shown here is derived from an EMBL/GenBank/DDBJ whole genome shotgun (WGS) entry which is preliminary data.</text>
</comment>
<dbReference type="RefSeq" id="WP_046279211.1">
    <property type="nucleotide sequence ID" value="NZ_LATL02000292.1"/>
</dbReference>
<dbReference type="Gene3D" id="2.160.20.80">
    <property type="entry name" value="E3 ubiquitin-protein ligase SopA"/>
    <property type="match status" value="3"/>
</dbReference>
<reference evidence="1 2" key="1">
    <citation type="submission" date="2015-06" db="EMBL/GenBank/DDBJ databases">
        <title>Draft genome assembly of filamentous brackish cyanobacterium Limnoraphis robusta strain CS-951.</title>
        <authorList>
            <person name="Willis A."/>
            <person name="Parks M."/>
            <person name="Burford M.A."/>
        </authorList>
    </citation>
    <scope>NUCLEOTIDE SEQUENCE [LARGE SCALE GENOMIC DNA]</scope>
    <source>
        <strain evidence="1 2">CS-951</strain>
    </source>
</reference>
<dbReference type="InterPro" id="IPR001646">
    <property type="entry name" value="5peptide_repeat"/>
</dbReference>
<dbReference type="EMBL" id="LATL02000292">
    <property type="protein sequence ID" value="KKD37457.1"/>
    <property type="molecule type" value="Genomic_DNA"/>
</dbReference>
<protein>
    <submittedName>
        <fullName evidence="1">Pentapeptide repeat-containing protein</fullName>
    </submittedName>
</protein>
<dbReference type="OrthoDB" id="475179at2"/>
<dbReference type="PANTHER" id="PTHR14136:SF17">
    <property type="entry name" value="BTB_POZ DOMAIN-CONTAINING PROTEIN KCTD9"/>
    <property type="match status" value="1"/>
</dbReference>
<organism evidence="1 2">
    <name type="scientific">Limnoraphis robusta CS-951</name>
    <dbReference type="NCBI Taxonomy" id="1637645"/>
    <lineage>
        <taxon>Bacteria</taxon>
        <taxon>Bacillati</taxon>
        <taxon>Cyanobacteriota</taxon>
        <taxon>Cyanophyceae</taxon>
        <taxon>Oscillatoriophycideae</taxon>
        <taxon>Oscillatoriales</taxon>
        <taxon>Sirenicapillariaceae</taxon>
        <taxon>Limnoraphis</taxon>
    </lineage>
</organism>
<dbReference type="InterPro" id="IPR051082">
    <property type="entry name" value="Pentapeptide-BTB/POZ_domain"/>
</dbReference>
<accession>A0A0F5YFM4</accession>
<dbReference type="Pfam" id="PF00805">
    <property type="entry name" value="Pentapeptide"/>
    <property type="match status" value="5"/>
</dbReference>
<evidence type="ECO:0000313" key="1">
    <source>
        <dbReference type="EMBL" id="KKD37457.1"/>
    </source>
</evidence>
<gene>
    <name evidence="1" type="ORF">WN50_14200</name>
</gene>
<name>A0A0F5YFM4_9CYAN</name>
<dbReference type="AlphaFoldDB" id="A0A0F5YFM4"/>
<dbReference type="Proteomes" id="UP000033607">
    <property type="component" value="Unassembled WGS sequence"/>
</dbReference>